<evidence type="ECO:0000313" key="4">
    <source>
        <dbReference type="Proteomes" id="UP000236333"/>
    </source>
</evidence>
<protein>
    <submittedName>
        <fullName evidence="3">Putative serine/threonine-protein kinase</fullName>
    </submittedName>
</protein>
<dbReference type="AlphaFoldDB" id="A0A2J7ZU71"/>
<organism evidence="3 4">
    <name type="scientific">Tetrabaena socialis</name>
    <dbReference type="NCBI Taxonomy" id="47790"/>
    <lineage>
        <taxon>Eukaryota</taxon>
        <taxon>Viridiplantae</taxon>
        <taxon>Chlorophyta</taxon>
        <taxon>core chlorophytes</taxon>
        <taxon>Chlorophyceae</taxon>
        <taxon>CS clade</taxon>
        <taxon>Chlamydomonadales</taxon>
        <taxon>Tetrabaenaceae</taxon>
        <taxon>Tetrabaena</taxon>
    </lineage>
</organism>
<feature type="region of interest" description="Disordered" evidence="1">
    <location>
        <begin position="137"/>
        <end position="160"/>
    </location>
</feature>
<evidence type="ECO:0000313" key="3">
    <source>
        <dbReference type="EMBL" id="PNH03798.1"/>
    </source>
</evidence>
<sequence length="160" mass="16255">MRESDTTIPSPHSLALTTRCSADVYSFAMVMWSLWTGTEPWAGGDTAALLAAVLAGAEPRPPVPGAPEWPPSEPCPHEPARGWSELMRRCWAADPAARPTFSEVLAGLRAMFLKAKSQRRAARAAAAGSAGAAAAAAAAAAEAGAGGSRASSKRDAAGGG</sequence>
<keyword evidence="4" id="KW-1185">Reference proteome</keyword>
<evidence type="ECO:0000259" key="2">
    <source>
        <dbReference type="PROSITE" id="PS50011"/>
    </source>
</evidence>
<dbReference type="Gene3D" id="1.10.510.10">
    <property type="entry name" value="Transferase(Phosphotransferase) domain 1"/>
    <property type="match status" value="1"/>
</dbReference>
<keyword evidence="3" id="KW-0808">Transferase</keyword>
<dbReference type="GO" id="GO:0004674">
    <property type="term" value="F:protein serine/threonine kinase activity"/>
    <property type="evidence" value="ECO:0007669"/>
    <property type="project" value="TreeGrafter"/>
</dbReference>
<accession>A0A2J7ZU71</accession>
<dbReference type="InterPro" id="IPR011009">
    <property type="entry name" value="Kinase-like_dom_sf"/>
</dbReference>
<dbReference type="PANTHER" id="PTHR44329">
    <property type="entry name" value="SERINE/THREONINE-PROTEIN KINASE TNNI3K-RELATED"/>
    <property type="match status" value="1"/>
</dbReference>
<keyword evidence="3" id="KW-0418">Kinase</keyword>
<dbReference type="Proteomes" id="UP000236333">
    <property type="component" value="Unassembled WGS sequence"/>
</dbReference>
<dbReference type="Pfam" id="PF07714">
    <property type="entry name" value="PK_Tyr_Ser-Thr"/>
    <property type="match status" value="1"/>
</dbReference>
<evidence type="ECO:0000256" key="1">
    <source>
        <dbReference type="SAM" id="MobiDB-lite"/>
    </source>
</evidence>
<dbReference type="OrthoDB" id="4062651at2759"/>
<dbReference type="SUPFAM" id="SSF56112">
    <property type="entry name" value="Protein kinase-like (PK-like)"/>
    <property type="match status" value="1"/>
</dbReference>
<name>A0A2J7ZU71_9CHLO</name>
<dbReference type="InterPro" id="IPR051681">
    <property type="entry name" value="Ser/Thr_Kinases-Pseudokinases"/>
</dbReference>
<comment type="caution">
    <text evidence="3">The sequence shown here is derived from an EMBL/GenBank/DDBJ whole genome shotgun (WGS) entry which is preliminary data.</text>
</comment>
<dbReference type="EMBL" id="PGGS01000460">
    <property type="protein sequence ID" value="PNH03798.1"/>
    <property type="molecule type" value="Genomic_DNA"/>
</dbReference>
<gene>
    <name evidence="3" type="ORF">TSOC_010105</name>
</gene>
<dbReference type="GO" id="GO:0005524">
    <property type="term" value="F:ATP binding"/>
    <property type="evidence" value="ECO:0007669"/>
    <property type="project" value="InterPro"/>
</dbReference>
<dbReference type="InterPro" id="IPR000719">
    <property type="entry name" value="Prot_kinase_dom"/>
</dbReference>
<feature type="domain" description="Protein kinase" evidence="2">
    <location>
        <begin position="1"/>
        <end position="113"/>
    </location>
</feature>
<dbReference type="InterPro" id="IPR001245">
    <property type="entry name" value="Ser-Thr/Tyr_kinase_cat_dom"/>
</dbReference>
<proteinExistence type="predicted"/>
<dbReference type="PROSITE" id="PS50011">
    <property type="entry name" value="PROTEIN_KINASE_DOM"/>
    <property type="match status" value="1"/>
</dbReference>
<reference evidence="3 4" key="1">
    <citation type="journal article" date="2017" name="Mol. Biol. Evol.">
        <title>The 4-celled Tetrabaena socialis nuclear genome reveals the essential components for genetic control of cell number at the origin of multicellularity in the volvocine lineage.</title>
        <authorList>
            <person name="Featherston J."/>
            <person name="Arakaki Y."/>
            <person name="Hanschen E.R."/>
            <person name="Ferris P.J."/>
            <person name="Michod R.E."/>
            <person name="Olson B.J.S.C."/>
            <person name="Nozaki H."/>
            <person name="Durand P.M."/>
        </authorList>
    </citation>
    <scope>NUCLEOTIDE SEQUENCE [LARGE SCALE GENOMIC DNA]</scope>
    <source>
        <strain evidence="3 4">NIES-571</strain>
    </source>
</reference>